<accession>A0A2K9YYH7</accession>
<evidence type="ECO:0000313" key="3">
    <source>
        <dbReference type="Proteomes" id="UP000238523"/>
    </source>
</evidence>
<feature type="region of interest" description="Disordered" evidence="1">
    <location>
        <begin position="29"/>
        <end position="57"/>
    </location>
</feature>
<dbReference type="AlphaFoldDB" id="A0A2K9YYH7"/>
<name>A0A2K9YYH7_RHILE</name>
<evidence type="ECO:0000256" key="1">
    <source>
        <dbReference type="SAM" id="MobiDB-lite"/>
    </source>
</evidence>
<protein>
    <submittedName>
        <fullName evidence="2">Uncharacterized protein</fullName>
    </submittedName>
</protein>
<proteinExistence type="predicted"/>
<gene>
    <name evidence="2" type="ORF">CUJ84_Chr000622</name>
</gene>
<organism evidence="2 3">
    <name type="scientific">Rhizobium leguminosarum</name>
    <dbReference type="NCBI Taxonomy" id="384"/>
    <lineage>
        <taxon>Bacteria</taxon>
        <taxon>Pseudomonadati</taxon>
        <taxon>Pseudomonadota</taxon>
        <taxon>Alphaproteobacteria</taxon>
        <taxon>Hyphomicrobiales</taxon>
        <taxon>Rhizobiaceae</taxon>
        <taxon>Rhizobium/Agrobacterium group</taxon>
        <taxon>Rhizobium</taxon>
    </lineage>
</organism>
<dbReference type="Proteomes" id="UP000238523">
    <property type="component" value="Chromosome"/>
</dbReference>
<dbReference type="EMBL" id="CP025012">
    <property type="protein sequence ID" value="AUW41029.1"/>
    <property type="molecule type" value="Genomic_DNA"/>
</dbReference>
<sequence>MARVAAPHPNPLPVNGARGRALREVYGERRRCGMVPSPRLRGEGGGSRMRGKRRRSP</sequence>
<reference evidence="2 3" key="1">
    <citation type="submission" date="2017-11" db="EMBL/GenBank/DDBJ databases">
        <title>Complete genome of Rhizobium leguminosarum Norway, an ineffective micro-symbiont.</title>
        <authorList>
            <person name="Hoffrichter A."/>
            <person name="Liang J."/>
            <person name="Brachmann A."/>
            <person name="Marin M."/>
        </authorList>
    </citation>
    <scope>NUCLEOTIDE SEQUENCE [LARGE SCALE GENOMIC DNA]</scope>
    <source>
        <strain evidence="2 3">Norway</strain>
    </source>
</reference>
<evidence type="ECO:0000313" key="2">
    <source>
        <dbReference type="EMBL" id="AUW41029.1"/>
    </source>
</evidence>